<gene>
    <name evidence="1" type="ORF">CDCA_CDCA08G2544</name>
</gene>
<reference evidence="1 2" key="1">
    <citation type="submission" date="2022-07" db="EMBL/GenBank/DDBJ databases">
        <title>Genome-wide signatures of adaptation to extreme environments.</title>
        <authorList>
            <person name="Cho C.H."/>
            <person name="Yoon H.S."/>
        </authorList>
    </citation>
    <scope>NUCLEOTIDE SEQUENCE [LARGE SCALE GENOMIC DNA]</scope>
    <source>
        <strain evidence="1 2">DBV 063 E5</strain>
    </source>
</reference>
<dbReference type="AlphaFoldDB" id="A0AAV9IW68"/>
<evidence type="ECO:0000313" key="2">
    <source>
        <dbReference type="Proteomes" id="UP001301350"/>
    </source>
</evidence>
<sequence length="365" mass="41770">MDTLEGYRRWAAERYTAHCANTAHRQRAEARRVYASRCRAVELVVYRESARRRFRAWKADVHDADTPVRGVIQSLWRCADPGNGGSVAVATLEKTCVPARTLGRGTLGLEAKRRAEQQLAANEDRPPRREAYPLGAALRYEWRWRERTSRFPQPPREADMAREQAVVAGNHRPHREYQRLAAQRFADYRIGLPGEEATGALEASVDFHPSRQHLVIVSYYADKPDVQYRRQQCRRYRHHCRERQHRRRLVEAMLRAEQQAVQAACTDDTRFRYDAQLTVFVHGTAVSAAERHANTIINKYLPKMNGSFGAGPTTTDAKAVPLGMPTIADAQRIVAETPQSMSRARAVEACLRQPLFHSDVMNRFR</sequence>
<protein>
    <submittedName>
        <fullName evidence="1">Uncharacterized protein</fullName>
    </submittedName>
</protein>
<accession>A0AAV9IW68</accession>
<keyword evidence="2" id="KW-1185">Reference proteome</keyword>
<proteinExistence type="predicted"/>
<dbReference type="EMBL" id="JANCYW010000008">
    <property type="protein sequence ID" value="KAK4536519.1"/>
    <property type="molecule type" value="Genomic_DNA"/>
</dbReference>
<comment type="caution">
    <text evidence="1">The sequence shown here is derived from an EMBL/GenBank/DDBJ whole genome shotgun (WGS) entry which is preliminary data.</text>
</comment>
<dbReference type="Proteomes" id="UP001301350">
    <property type="component" value="Unassembled WGS sequence"/>
</dbReference>
<name>A0AAV9IW68_CYACA</name>
<evidence type="ECO:0000313" key="1">
    <source>
        <dbReference type="EMBL" id="KAK4536519.1"/>
    </source>
</evidence>
<organism evidence="1 2">
    <name type="scientific">Cyanidium caldarium</name>
    <name type="common">Red alga</name>
    <dbReference type="NCBI Taxonomy" id="2771"/>
    <lineage>
        <taxon>Eukaryota</taxon>
        <taxon>Rhodophyta</taxon>
        <taxon>Bangiophyceae</taxon>
        <taxon>Cyanidiales</taxon>
        <taxon>Cyanidiaceae</taxon>
        <taxon>Cyanidium</taxon>
    </lineage>
</organism>